<organism evidence="2 3">
    <name type="scientific">Candidatus Enterocola intestinipullorum</name>
    <dbReference type="NCBI Taxonomy" id="2840783"/>
    <lineage>
        <taxon>Bacteria</taxon>
        <taxon>Pseudomonadati</taxon>
        <taxon>Bacteroidota</taxon>
        <taxon>Bacteroidia</taxon>
        <taxon>Bacteroidales</taxon>
        <taxon>Candidatus Enterocola</taxon>
    </lineage>
</organism>
<dbReference type="InterPro" id="IPR051922">
    <property type="entry name" value="Bact_Sporulation_Assoc"/>
</dbReference>
<feature type="domain" description="Sporulation stage II protein D amidase enhancer LytB N-terminal" evidence="1">
    <location>
        <begin position="84"/>
        <end position="195"/>
    </location>
</feature>
<dbReference type="GO" id="GO:0030288">
    <property type="term" value="C:outer membrane-bounded periplasmic space"/>
    <property type="evidence" value="ECO:0007669"/>
    <property type="project" value="TreeGrafter"/>
</dbReference>
<dbReference type="InterPro" id="IPR013693">
    <property type="entry name" value="SpoIID/LytB_N"/>
</dbReference>
<reference evidence="2" key="2">
    <citation type="journal article" date="2021" name="PeerJ">
        <title>Extensive microbial diversity within the chicken gut microbiome revealed by metagenomics and culture.</title>
        <authorList>
            <person name="Gilroy R."/>
            <person name="Ravi A."/>
            <person name="Getino M."/>
            <person name="Pursley I."/>
            <person name="Horton D.L."/>
            <person name="Alikhan N.F."/>
            <person name="Baker D."/>
            <person name="Gharbi K."/>
            <person name="Hall N."/>
            <person name="Watson M."/>
            <person name="Adriaenssens E.M."/>
            <person name="Foster-Nyarko E."/>
            <person name="Jarju S."/>
            <person name="Secka A."/>
            <person name="Antonio M."/>
            <person name="Oren A."/>
            <person name="Chaudhuri R.R."/>
            <person name="La Ragione R."/>
            <person name="Hildebrand F."/>
            <person name="Pallen M.J."/>
        </authorList>
    </citation>
    <scope>NUCLEOTIDE SEQUENCE</scope>
    <source>
        <strain evidence="2">D3-1215</strain>
    </source>
</reference>
<accession>A0A9D9HEW9</accession>
<evidence type="ECO:0000313" key="2">
    <source>
        <dbReference type="EMBL" id="MBO8447558.1"/>
    </source>
</evidence>
<sequence>MDVILRIGIAESSKFDVFLHGTYTSPDGKKHTGHETLLRPVLLKADNESCFFEIDRVAIGKEFHWQSQERQRFTGDLECVETGNGLAAVNHIGIEDYLVSVISSEMSANAAFEMLKAQAVIARSWALRQKTCKHKAGKCLIETENMHLRWYENDSHLYYDLCADDHCQRYYGLSRAENPAVSRAVKETAGEVLMYKGELCDARYHKSCGGITERYSTCWADIDFPYLQPVRDTVGDTRPLPASEDEMRRFILSDPPAFCNSRNMAAGSLNDFDAGIESYRWQQEYSVKELTELVFNRSGMDFGEITELVPVHRGASGRIDKLLIKGRRMDKIIGKELEIRKFLSLSHLYSSAFVVEKTRGKFILHGAGWGHGVGLCQTGAAVMAAKGYSYEQILKHYYIGAEVRKYL</sequence>
<protein>
    <submittedName>
        <fullName evidence="2">SpoIID/LytB domain-containing protein</fullName>
    </submittedName>
</protein>
<dbReference type="AlphaFoldDB" id="A0A9D9HEW9"/>
<evidence type="ECO:0000313" key="3">
    <source>
        <dbReference type="Proteomes" id="UP000823637"/>
    </source>
</evidence>
<dbReference type="NCBIfam" id="TIGR02669">
    <property type="entry name" value="SpoIID_LytB"/>
    <property type="match status" value="1"/>
</dbReference>
<name>A0A9D9HEW9_9BACT</name>
<comment type="caution">
    <text evidence="2">The sequence shown here is derived from an EMBL/GenBank/DDBJ whole genome shotgun (WGS) entry which is preliminary data.</text>
</comment>
<gene>
    <name evidence="2" type="ORF">IAC32_07435</name>
</gene>
<dbReference type="InterPro" id="IPR013486">
    <property type="entry name" value="SpoIID/LytB"/>
</dbReference>
<dbReference type="EMBL" id="JADIMR010000110">
    <property type="protein sequence ID" value="MBO8447558.1"/>
    <property type="molecule type" value="Genomic_DNA"/>
</dbReference>
<dbReference type="PANTHER" id="PTHR30032:SF4">
    <property type="entry name" value="AMIDASE ENHANCER"/>
    <property type="match status" value="1"/>
</dbReference>
<evidence type="ECO:0000259" key="1">
    <source>
        <dbReference type="Pfam" id="PF08486"/>
    </source>
</evidence>
<dbReference type="GO" id="GO:0030435">
    <property type="term" value="P:sporulation resulting in formation of a cellular spore"/>
    <property type="evidence" value="ECO:0007669"/>
    <property type="project" value="InterPro"/>
</dbReference>
<dbReference type="Proteomes" id="UP000823637">
    <property type="component" value="Unassembled WGS sequence"/>
</dbReference>
<dbReference type="PANTHER" id="PTHR30032">
    <property type="entry name" value="N-ACETYLMURAMOYL-L-ALANINE AMIDASE-RELATED"/>
    <property type="match status" value="1"/>
</dbReference>
<proteinExistence type="predicted"/>
<dbReference type="Pfam" id="PF08486">
    <property type="entry name" value="SpoIID"/>
    <property type="match status" value="1"/>
</dbReference>
<reference evidence="2" key="1">
    <citation type="submission" date="2020-10" db="EMBL/GenBank/DDBJ databases">
        <authorList>
            <person name="Gilroy R."/>
        </authorList>
    </citation>
    <scope>NUCLEOTIDE SEQUENCE</scope>
    <source>
        <strain evidence="2">D3-1215</strain>
    </source>
</reference>